<dbReference type="Pfam" id="PF01048">
    <property type="entry name" value="PNP_UDP_1"/>
    <property type="match status" value="1"/>
</dbReference>
<sequence length="226" mass="23049">MTPVVLAVTGLAKEARIAAGPGILPLAGGGLRTGLERRLAAVDPSALRAVVSFGIAGALEPGLRLGDVVLATAIVDGNRRYPASPEFRKLWAERLGGEAIAVAECAIAGVDEPVLAPDAKAALRARSGAGAVDMESHLAADFAARHGLPFGAVRVVSDRADRVLPPAAGIAMRPDGSVDVLGVMRSVARDPGQIPALAATARDAAVAFRALRRVRGLLGDLLGLEL</sequence>
<dbReference type="GO" id="GO:0005829">
    <property type="term" value="C:cytosol"/>
    <property type="evidence" value="ECO:0007669"/>
    <property type="project" value="TreeGrafter"/>
</dbReference>
<evidence type="ECO:0000259" key="1">
    <source>
        <dbReference type="Pfam" id="PF01048"/>
    </source>
</evidence>
<dbReference type="InterPro" id="IPR000845">
    <property type="entry name" value="Nucleoside_phosphorylase_d"/>
</dbReference>
<dbReference type="GO" id="GO:0009116">
    <property type="term" value="P:nucleoside metabolic process"/>
    <property type="evidence" value="ECO:0007669"/>
    <property type="project" value="InterPro"/>
</dbReference>
<comment type="caution">
    <text evidence="2">The sequence shown here is derived from an EMBL/GenBank/DDBJ whole genome shotgun (WGS) entry which is preliminary data.</text>
</comment>
<accession>A0A849HWB2</accession>
<dbReference type="PANTHER" id="PTHR46832:SF1">
    <property type="entry name" value="5'-METHYLTHIOADENOSINE_S-ADENOSYLHOMOCYSTEINE NUCLEOSIDASE"/>
    <property type="match status" value="1"/>
</dbReference>
<proteinExistence type="predicted"/>
<dbReference type="GO" id="GO:0008782">
    <property type="term" value="F:adenosylhomocysteine nucleosidase activity"/>
    <property type="evidence" value="ECO:0007669"/>
    <property type="project" value="TreeGrafter"/>
</dbReference>
<evidence type="ECO:0000313" key="3">
    <source>
        <dbReference type="Proteomes" id="UP000564885"/>
    </source>
</evidence>
<dbReference type="NCBIfam" id="TIGR03468">
    <property type="entry name" value="HpnG"/>
    <property type="match status" value="1"/>
</dbReference>
<dbReference type="PANTHER" id="PTHR46832">
    <property type="entry name" value="5'-METHYLTHIOADENOSINE/S-ADENOSYLHOMOCYSTEINE NUCLEOSIDASE"/>
    <property type="match status" value="1"/>
</dbReference>
<dbReference type="GO" id="GO:0019284">
    <property type="term" value="P:L-methionine salvage from S-adenosylmethionine"/>
    <property type="evidence" value="ECO:0007669"/>
    <property type="project" value="TreeGrafter"/>
</dbReference>
<evidence type="ECO:0000313" key="2">
    <source>
        <dbReference type="EMBL" id="NNM71826.1"/>
    </source>
</evidence>
<gene>
    <name evidence="2" type="ORF">HJG44_05360</name>
</gene>
<dbReference type="RefSeq" id="WP_171217361.1">
    <property type="nucleotide sequence ID" value="NZ_JABEPP010000002.1"/>
</dbReference>
<reference evidence="2 3" key="1">
    <citation type="submission" date="2020-04" db="EMBL/GenBank/DDBJ databases">
        <title>Enterovirga sp. isolate from soil.</title>
        <authorList>
            <person name="Chea S."/>
            <person name="Kim D.-U."/>
        </authorList>
    </citation>
    <scope>NUCLEOTIDE SEQUENCE [LARGE SCALE GENOMIC DNA]</scope>
    <source>
        <strain evidence="2 3">DB1703</strain>
    </source>
</reference>
<dbReference type="InterPro" id="IPR017831">
    <property type="entry name" value="Hopanoid-assoc_phosphoryl_HpnG"/>
</dbReference>
<keyword evidence="3" id="KW-1185">Reference proteome</keyword>
<dbReference type="GO" id="GO:0008930">
    <property type="term" value="F:methylthioadenosine nucleosidase activity"/>
    <property type="evidence" value="ECO:0007669"/>
    <property type="project" value="TreeGrafter"/>
</dbReference>
<dbReference type="CDD" id="cd17768">
    <property type="entry name" value="adenosylhopane_nucleosidase_HpnG-like"/>
    <property type="match status" value="1"/>
</dbReference>
<dbReference type="SUPFAM" id="SSF53167">
    <property type="entry name" value="Purine and uridine phosphorylases"/>
    <property type="match status" value="1"/>
</dbReference>
<feature type="domain" description="Nucleoside phosphorylase" evidence="1">
    <location>
        <begin position="48"/>
        <end position="162"/>
    </location>
</feature>
<dbReference type="Proteomes" id="UP000564885">
    <property type="component" value="Unassembled WGS sequence"/>
</dbReference>
<organism evidence="2 3">
    <name type="scientific">Enterovirga aerilata</name>
    <dbReference type="NCBI Taxonomy" id="2730920"/>
    <lineage>
        <taxon>Bacteria</taxon>
        <taxon>Pseudomonadati</taxon>
        <taxon>Pseudomonadota</taxon>
        <taxon>Alphaproteobacteria</taxon>
        <taxon>Hyphomicrobiales</taxon>
        <taxon>Methylobacteriaceae</taxon>
        <taxon>Enterovirga</taxon>
    </lineage>
</organism>
<dbReference type="Gene3D" id="3.40.50.1580">
    <property type="entry name" value="Nucleoside phosphorylase domain"/>
    <property type="match status" value="1"/>
</dbReference>
<name>A0A849HWB2_9HYPH</name>
<protein>
    <submittedName>
        <fullName evidence="2">Phosphorylase</fullName>
    </submittedName>
</protein>
<dbReference type="AlphaFoldDB" id="A0A849HWB2"/>
<dbReference type="EMBL" id="JABEPP010000002">
    <property type="protein sequence ID" value="NNM71826.1"/>
    <property type="molecule type" value="Genomic_DNA"/>
</dbReference>
<dbReference type="InterPro" id="IPR035994">
    <property type="entry name" value="Nucleoside_phosphorylase_sf"/>
</dbReference>